<evidence type="ECO:0000313" key="23">
    <source>
        <dbReference type="EMBL" id="PND32499.1"/>
    </source>
</evidence>
<dbReference type="EMBL" id="POQS01000001">
    <property type="protein sequence ID" value="PND35348.1"/>
    <property type="molecule type" value="Genomic_DNA"/>
</dbReference>
<evidence type="ECO:0000313" key="11">
    <source>
        <dbReference type="EMBL" id="PND30080.1"/>
    </source>
</evidence>
<evidence type="ECO:0000313" key="33">
    <source>
        <dbReference type="EMBL" id="PND35353.1"/>
    </source>
</evidence>
<dbReference type="EMBL" id="POQS01000011">
    <property type="protein sequence ID" value="PND30153.1"/>
    <property type="molecule type" value="Genomic_DNA"/>
</dbReference>
<evidence type="ECO:0000259" key="7">
    <source>
        <dbReference type="Pfam" id="PF05598"/>
    </source>
</evidence>
<organism evidence="32 40">
    <name type="scientific">Achromobacter pulmonis</name>
    <dbReference type="NCBI Taxonomy" id="1389932"/>
    <lineage>
        <taxon>Bacteria</taxon>
        <taxon>Pseudomonadati</taxon>
        <taxon>Pseudomonadota</taxon>
        <taxon>Betaproteobacteria</taxon>
        <taxon>Burkholderiales</taxon>
        <taxon>Alcaligenaceae</taxon>
        <taxon>Achromobacter</taxon>
    </lineage>
</organism>
<dbReference type="EMBL" id="POQS01000001">
    <property type="protein sequence ID" value="PND35409.1"/>
    <property type="molecule type" value="Genomic_DNA"/>
</dbReference>
<reference evidence="32 40" key="1">
    <citation type="submission" date="2018-01" db="EMBL/GenBank/DDBJ databases">
        <title>The draft genome of an aniline degradation strain ANB-1.</title>
        <authorList>
            <person name="Zhang L."/>
            <person name="Jiang J."/>
        </authorList>
    </citation>
    <scope>NUCLEOTIDE SEQUENCE [LARGE SCALE GENOMIC DNA]</scope>
    <source>
        <strain evidence="32 40">ANB-1</strain>
    </source>
</reference>
<dbReference type="EMBL" id="POQS01000002">
    <property type="protein sequence ID" value="PND34133.1"/>
    <property type="molecule type" value="Genomic_DNA"/>
</dbReference>
<evidence type="ECO:0000313" key="17">
    <source>
        <dbReference type="EMBL" id="PND30827.1"/>
    </source>
</evidence>
<dbReference type="EMBL" id="POQS01000002">
    <property type="protein sequence ID" value="PND34300.1"/>
    <property type="molecule type" value="Genomic_DNA"/>
</dbReference>
<evidence type="ECO:0000313" key="24">
    <source>
        <dbReference type="EMBL" id="PND33318.1"/>
    </source>
</evidence>
<dbReference type="EMBL" id="POQS01000002">
    <property type="protein sequence ID" value="PND34805.1"/>
    <property type="molecule type" value="Genomic_DNA"/>
</dbReference>
<evidence type="ECO:0000313" key="21">
    <source>
        <dbReference type="EMBL" id="PND31860.1"/>
    </source>
</evidence>
<evidence type="ECO:0000313" key="29">
    <source>
        <dbReference type="EMBL" id="PND34861.1"/>
    </source>
</evidence>
<dbReference type="Pfam" id="PF05598">
    <property type="entry name" value="DUF772"/>
    <property type="match status" value="1"/>
</dbReference>
<dbReference type="EMBL" id="POQS01000014">
    <property type="protein sequence ID" value="PND29974.1"/>
    <property type="molecule type" value="Genomic_DNA"/>
</dbReference>
<dbReference type="EMBL" id="POQS01000001">
    <property type="protein sequence ID" value="PND35491.1"/>
    <property type="molecule type" value="Genomic_DNA"/>
</dbReference>
<dbReference type="InterPro" id="IPR002559">
    <property type="entry name" value="Transposase_11"/>
</dbReference>
<evidence type="ECO:0000313" key="34">
    <source>
        <dbReference type="EMBL" id="PND35403.1"/>
    </source>
</evidence>
<evidence type="ECO:0000256" key="2">
    <source>
        <dbReference type="ARBA" id="ARBA00010075"/>
    </source>
</evidence>
<evidence type="ECO:0000313" key="22">
    <source>
        <dbReference type="EMBL" id="PND32135.1"/>
    </source>
</evidence>
<evidence type="ECO:0000256" key="1">
    <source>
        <dbReference type="ARBA" id="ARBA00003544"/>
    </source>
</evidence>
<evidence type="ECO:0000313" key="32">
    <source>
        <dbReference type="EMBL" id="PND35348.1"/>
    </source>
</evidence>
<dbReference type="EMBL" id="POQS01000001">
    <property type="protein sequence ID" value="PND35403.1"/>
    <property type="molecule type" value="Genomic_DNA"/>
</dbReference>
<keyword evidence="40" id="KW-1185">Reference proteome</keyword>
<dbReference type="EMBL" id="POQS01000001">
    <property type="protein sequence ID" value="PND34861.1"/>
    <property type="molecule type" value="Genomic_DNA"/>
</dbReference>
<dbReference type="GO" id="GO:0006313">
    <property type="term" value="P:DNA transposition"/>
    <property type="evidence" value="ECO:0007669"/>
    <property type="project" value="InterPro"/>
</dbReference>
<dbReference type="EMBL" id="POQS01000003">
    <property type="protein sequence ID" value="PND33318.1"/>
    <property type="molecule type" value="Genomic_DNA"/>
</dbReference>
<dbReference type="RefSeq" id="WP_102770808.1">
    <property type="nucleotide sequence ID" value="NZ_POQS01000001.1"/>
</dbReference>
<dbReference type="GO" id="GO:0004803">
    <property type="term" value="F:transposase activity"/>
    <property type="evidence" value="ECO:0007669"/>
    <property type="project" value="InterPro"/>
</dbReference>
<dbReference type="EMBL" id="POQS01000012">
    <property type="protein sequence ID" value="PND30079.1"/>
    <property type="molecule type" value="Genomic_DNA"/>
</dbReference>
<keyword evidence="3" id="KW-0815">Transposition</keyword>
<accession>A0A2N8KPG8</accession>
<dbReference type="EMBL" id="POQS01000001">
    <property type="protein sequence ID" value="PND35765.1"/>
    <property type="molecule type" value="Genomic_DNA"/>
</dbReference>
<dbReference type="Proteomes" id="UP000235994">
    <property type="component" value="Unassembled WGS sequence"/>
</dbReference>
<evidence type="ECO:0000256" key="5">
    <source>
        <dbReference type="ARBA" id="ARBA00023172"/>
    </source>
</evidence>
<dbReference type="EMBL" id="POQS01000005">
    <property type="protein sequence ID" value="PND32135.1"/>
    <property type="molecule type" value="Genomic_DNA"/>
</dbReference>
<evidence type="ECO:0000313" key="16">
    <source>
        <dbReference type="EMBL" id="PND30816.1"/>
    </source>
</evidence>
<dbReference type="InterPro" id="IPR008490">
    <property type="entry name" value="Transposase_InsH_N"/>
</dbReference>
<evidence type="ECO:0000259" key="6">
    <source>
        <dbReference type="Pfam" id="PF01609"/>
    </source>
</evidence>
<dbReference type="EMBL" id="POQS01000012">
    <property type="protein sequence ID" value="PND30080.1"/>
    <property type="molecule type" value="Genomic_DNA"/>
</dbReference>
<evidence type="ECO:0000313" key="12">
    <source>
        <dbReference type="EMBL" id="PND30125.1"/>
    </source>
</evidence>
<evidence type="ECO:0000313" key="31">
    <source>
        <dbReference type="EMBL" id="PND35347.1"/>
    </source>
</evidence>
<keyword evidence="5" id="KW-0233">DNA recombination</keyword>
<dbReference type="PANTHER" id="PTHR35604:SF2">
    <property type="entry name" value="TRANSPOSASE INSH FOR INSERTION SEQUENCE ELEMENT IS5A-RELATED"/>
    <property type="match status" value="1"/>
</dbReference>
<dbReference type="EMBL" id="POQS01000001">
    <property type="protein sequence ID" value="PND35492.1"/>
    <property type="molecule type" value="Genomic_DNA"/>
</dbReference>
<dbReference type="EMBL" id="POQS01000001">
    <property type="protein sequence ID" value="PND35353.1"/>
    <property type="molecule type" value="Genomic_DNA"/>
</dbReference>
<evidence type="ECO:0000313" key="13">
    <source>
        <dbReference type="EMBL" id="PND30132.1"/>
    </source>
</evidence>
<feature type="domain" description="Transposase IS4-like" evidence="6">
    <location>
        <begin position="135"/>
        <end position="309"/>
    </location>
</feature>
<comment type="caution">
    <text evidence="32">The sequence shown here is derived from an EMBL/GenBank/DDBJ whole genome shotgun (WGS) entry which is preliminary data.</text>
</comment>
<feature type="domain" description="Transposase InsH N-terminal" evidence="7">
    <location>
        <begin position="17"/>
        <end position="108"/>
    </location>
</feature>
<dbReference type="EMBL" id="POQS01000008">
    <property type="protein sequence ID" value="PND30620.1"/>
    <property type="molecule type" value="Genomic_DNA"/>
</dbReference>
<evidence type="ECO:0000256" key="3">
    <source>
        <dbReference type="ARBA" id="ARBA00022578"/>
    </source>
</evidence>
<dbReference type="PANTHER" id="PTHR35604">
    <property type="entry name" value="TRANSPOSASE INSH FOR INSERTION SEQUENCE ELEMENT IS5A-RELATED"/>
    <property type="match status" value="1"/>
</dbReference>
<dbReference type="Pfam" id="PF01609">
    <property type="entry name" value="DDE_Tnp_1"/>
    <property type="match status" value="1"/>
</dbReference>
<evidence type="ECO:0000313" key="15">
    <source>
        <dbReference type="EMBL" id="PND30620.1"/>
    </source>
</evidence>
<evidence type="ECO:0000313" key="19">
    <source>
        <dbReference type="EMBL" id="PND31581.1"/>
    </source>
</evidence>
<comment type="function">
    <text evidence="1">Involved in the transposition of the insertion sequence IS5.</text>
</comment>
<gene>
    <name evidence="28" type="ORF">C1I89_00105</name>
    <name evidence="29" type="ORF">C1I89_00175</name>
    <name evidence="30" type="ORF">C1I89_00575</name>
    <name evidence="31" type="ORF">C1I89_02895</name>
    <name evidence="32" type="ORF">C1I89_02900</name>
    <name evidence="33" type="ORF">C1I89_02930</name>
    <name evidence="34" type="ORF">C1I89_03235</name>
    <name evidence="35" type="ORF">C1I89_03275</name>
    <name evidence="36" type="ORF">C1I89_03745</name>
    <name evidence="37" type="ORF">C1I89_03750</name>
    <name evidence="38" type="ORF">C1I89_05300</name>
    <name evidence="39" type="ORF">C1I89_05410</name>
    <name evidence="25" type="ORF">C1I89_07775</name>
    <name evidence="26" type="ORF">C1I89_08685</name>
    <name evidence="27" type="ORF">C1I89_09385</name>
    <name evidence="24" type="ORF">C1I89_12545</name>
    <name evidence="23" type="ORF">C1I89_15610</name>
    <name evidence="22" type="ORF">C1I89_20155</name>
    <name evidence="18" type="ORF">C1I89_22045</name>
    <name evidence="19" type="ORF">C1I89_22360</name>
    <name evidence="20" type="ORF">C1I89_23580</name>
    <name evidence="21" type="ORF">C1I89_23980</name>
    <name evidence="15" type="ORF">C1I89_26765</name>
    <name evidence="16" type="ORF">C1I89_27900</name>
    <name evidence="17" type="ORF">C1I89_27990</name>
    <name evidence="12" type="ORF">C1I89_30875</name>
    <name evidence="13" type="ORF">C1I89_30920</name>
    <name evidence="14" type="ORF">C1I89_31050</name>
    <name evidence="10" type="ORF">C1I89_31345</name>
    <name evidence="11" type="ORF">C1I89_31355</name>
    <name evidence="9" type="ORF">C1I89_32100</name>
    <name evidence="8" type="ORF">C1I89_32435</name>
</gene>
<proteinExistence type="inferred from homology"/>
<evidence type="ECO:0000313" key="35">
    <source>
        <dbReference type="EMBL" id="PND35409.1"/>
    </source>
</evidence>
<dbReference type="EMBL" id="POQS01000008">
    <property type="protein sequence ID" value="PND30816.1"/>
    <property type="molecule type" value="Genomic_DNA"/>
</dbReference>
<evidence type="ECO:0000313" key="28">
    <source>
        <dbReference type="EMBL" id="PND34849.1"/>
    </source>
</evidence>
<evidence type="ECO:0000313" key="20">
    <source>
        <dbReference type="EMBL" id="PND31790.1"/>
    </source>
</evidence>
<dbReference type="EMBL" id="POQS01000006">
    <property type="protein sequence ID" value="PND31527.1"/>
    <property type="molecule type" value="Genomic_DNA"/>
</dbReference>
<dbReference type="EMBL" id="POQS01000004">
    <property type="protein sequence ID" value="PND32499.1"/>
    <property type="molecule type" value="Genomic_DNA"/>
</dbReference>
<name>A0A2N8KPG8_9BURK</name>
<evidence type="ECO:0000313" key="39">
    <source>
        <dbReference type="EMBL" id="PND35782.1"/>
    </source>
</evidence>
<dbReference type="EMBL" id="POQS01000011">
    <property type="protein sequence ID" value="PND30132.1"/>
    <property type="molecule type" value="Genomic_DNA"/>
</dbReference>
<evidence type="ECO:0000313" key="36">
    <source>
        <dbReference type="EMBL" id="PND35491.1"/>
    </source>
</evidence>
<evidence type="ECO:0000313" key="40">
    <source>
        <dbReference type="Proteomes" id="UP000235994"/>
    </source>
</evidence>
<dbReference type="EMBL" id="POQS01000001">
    <property type="protein sequence ID" value="PND34930.1"/>
    <property type="molecule type" value="Genomic_DNA"/>
</dbReference>
<dbReference type="EMBL" id="POQS01000001">
    <property type="protein sequence ID" value="PND34849.1"/>
    <property type="molecule type" value="Genomic_DNA"/>
</dbReference>
<evidence type="ECO:0000313" key="38">
    <source>
        <dbReference type="EMBL" id="PND35765.1"/>
    </source>
</evidence>
<dbReference type="EMBL" id="POQS01000001">
    <property type="protein sequence ID" value="PND35782.1"/>
    <property type="molecule type" value="Genomic_DNA"/>
</dbReference>
<dbReference type="InterPro" id="IPR047959">
    <property type="entry name" value="Transpos_IS5"/>
</dbReference>
<evidence type="ECO:0000313" key="18">
    <source>
        <dbReference type="EMBL" id="PND31527.1"/>
    </source>
</evidence>
<evidence type="ECO:0000256" key="4">
    <source>
        <dbReference type="ARBA" id="ARBA00023125"/>
    </source>
</evidence>
<evidence type="ECO:0000313" key="30">
    <source>
        <dbReference type="EMBL" id="PND34930.1"/>
    </source>
</evidence>
<evidence type="ECO:0000313" key="10">
    <source>
        <dbReference type="EMBL" id="PND30079.1"/>
    </source>
</evidence>
<keyword evidence="4" id="KW-0238">DNA-binding</keyword>
<evidence type="ECO:0000313" key="27">
    <source>
        <dbReference type="EMBL" id="PND34805.1"/>
    </source>
</evidence>
<comment type="similarity">
    <text evidence="2">Belongs to the transposase 11 family.</text>
</comment>
<dbReference type="EMBL" id="POQS01000001">
    <property type="protein sequence ID" value="PND35347.1"/>
    <property type="molecule type" value="Genomic_DNA"/>
</dbReference>
<dbReference type="EMBL" id="POQS01000006">
    <property type="protein sequence ID" value="PND31790.1"/>
    <property type="molecule type" value="Genomic_DNA"/>
</dbReference>
<dbReference type="AlphaFoldDB" id="A0A2N8KPG8"/>
<evidence type="ECO:0000313" key="14">
    <source>
        <dbReference type="EMBL" id="PND30153.1"/>
    </source>
</evidence>
<dbReference type="EMBL" id="POQS01000008">
    <property type="protein sequence ID" value="PND30827.1"/>
    <property type="molecule type" value="Genomic_DNA"/>
</dbReference>
<dbReference type="EMBL" id="POQS01000006">
    <property type="protein sequence ID" value="PND31581.1"/>
    <property type="molecule type" value="Genomic_DNA"/>
</dbReference>
<sequence length="321" mass="36287">MSQLSFSEAEYVGKRKKTRREKFLAKMERAVPWKLFADLVDPHYPKPGIGRPPYPLETMLRIYFMQLWFSLSDPAMEETLYDSFSMRQFAKLPGGRVPDETTILNFRHLLEQHNIADQALEAVNLLLQDQGIQVRKGTIVDATIIDAPSSTKNASGTRDPEMHQTKKGNQWHFGMKAHIGVDLHSGLVHTVVGTAANEHDVTQAAALLHGEETLAFGDAGYQGVDKRPEHQGRDVTWHIAMRPGKRRALGNSAIDRLTQNIERAKSSLRAKVEHPFRVIKCQFGFRKVRFRGLAKNTAHLKMLFTLSNIWMARRPLTAVAG</sequence>
<evidence type="ECO:0000313" key="8">
    <source>
        <dbReference type="EMBL" id="PND29837.1"/>
    </source>
</evidence>
<dbReference type="EMBL" id="POQS01000011">
    <property type="protein sequence ID" value="PND30125.1"/>
    <property type="molecule type" value="Genomic_DNA"/>
</dbReference>
<evidence type="ECO:0000313" key="37">
    <source>
        <dbReference type="EMBL" id="PND35492.1"/>
    </source>
</evidence>
<protein>
    <submittedName>
        <fullName evidence="32">IS5/IS1182 family transposase</fullName>
    </submittedName>
</protein>
<dbReference type="NCBIfam" id="NF033581">
    <property type="entry name" value="transpos_IS5_4"/>
    <property type="match status" value="1"/>
</dbReference>
<evidence type="ECO:0000313" key="25">
    <source>
        <dbReference type="EMBL" id="PND34133.1"/>
    </source>
</evidence>
<dbReference type="EMBL" id="POQS01000016">
    <property type="protein sequence ID" value="PND29837.1"/>
    <property type="molecule type" value="Genomic_DNA"/>
</dbReference>
<evidence type="ECO:0000313" key="26">
    <source>
        <dbReference type="EMBL" id="PND34300.1"/>
    </source>
</evidence>
<dbReference type="GO" id="GO:0003677">
    <property type="term" value="F:DNA binding"/>
    <property type="evidence" value="ECO:0007669"/>
    <property type="project" value="UniProtKB-KW"/>
</dbReference>
<dbReference type="EMBL" id="POQS01000006">
    <property type="protein sequence ID" value="PND31860.1"/>
    <property type="molecule type" value="Genomic_DNA"/>
</dbReference>
<evidence type="ECO:0000313" key="9">
    <source>
        <dbReference type="EMBL" id="PND29974.1"/>
    </source>
</evidence>